<dbReference type="GO" id="GO:0006218">
    <property type="term" value="P:uridine catabolic process"/>
    <property type="evidence" value="ECO:0007669"/>
    <property type="project" value="TreeGrafter"/>
</dbReference>
<organism evidence="4 5">
    <name type="scientific">Parastrongyloides trichosuri</name>
    <name type="common">Possum-specific nematode worm</name>
    <dbReference type="NCBI Taxonomy" id="131310"/>
    <lineage>
        <taxon>Eukaryota</taxon>
        <taxon>Metazoa</taxon>
        <taxon>Ecdysozoa</taxon>
        <taxon>Nematoda</taxon>
        <taxon>Chromadorea</taxon>
        <taxon>Rhabditida</taxon>
        <taxon>Tylenchina</taxon>
        <taxon>Panagrolaimomorpha</taxon>
        <taxon>Strongyloidoidea</taxon>
        <taxon>Strongyloididae</taxon>
        <taxon>Parastrongyloides</taxon>
    </lineage>
</organism>
<feature type="domain" description="Nucleoside phosphorylase" evidence="3">
    <location>
        <begin position="44"/>
        <end position="286"/>
    </location>
</feature>
<dbReference type="STRING" id="131310.A0A0N4ZSU0"/>
<dbReference type="CDD" id="cd17763">
    <property type="entry name" value="UP_hUPP-like"/>
    <property type="match status" value="1"/>
</dbReference>
<dbReference type="SUPFAM" id="SSF53167">
    <property type="entry name" value="Purine and uridine phosphorylases"/>
    <property type="match status" value="1"/>
</dbReference>
<feature type="binding site" evidence="2">
    <location>
        <begin position="122"/>
        <end position="125"/>
    </location>
    <ligand>
        <name>phosphate</name>
        <dbReference type="ChEBI" id="CHEBI:43474"/>
    </ligand>
</feature>
<dbReference type="GO" id="GO:0005829">
    <property type="term" value="C:cytosol"/>
    <property type="evidence" value="ECO:0007669"/>
    <property type="project" value="TreeGrafter"/>
</dbReference>
<feature type="binding site" evidence="2">
    <location>
        <position position="78"/>
    </location>
    <ligand>
        <name>phosphate</name>
        <dbReference type="ChEBI" id="CHEBI:43474"/>
    </ligand>
</feature>
<dbReference type="Proteomes" id="UP000038045">
    <property type="component" value="Unplaced"/>
</dbReference>
<dbReference type="Pfam" id="PF01048">
    <property type="entry name" value="PNP_UDP_1"/>
    <property type="match status" value="1"/>
</dbReference>
<dbReference type="GO" id="GO:0009166">
    <property type="term" value="P:nucleotide catabolic process"/>
    <property type="evidence" value="ECO:0007669"/>
    <property type="project" value="InterPro"/>
</dbReference>
<sequence>MTLNNSNIIITNKFILESDHDFLYHFGIDKKTGNLSEEYGDVKVVCTGGCYKRLENYAKMFAKNSGLLISENKCKTNRYILYKTGPILWISHGIGSPSLSIMLIETIKMLHYANATDVSYIRLGTSGGVGVAPGTVVISSGGINGELKQEHIQYVLGNKVTTPAILDKNLQSELIETAKSLNIPYETGLTLCADDFYEGQGRLDGAFCNYTEKDKFDFLKRIYKLGVRNFEMESTCFASLLNRANIKGAIICVALLNRFNGDQIDMDEETYHEFELRPYKLICQYLKNKFSL</sequence>
<dbReference type="InterPro" id="IPR010059">
    <property type="entry name" value="Uridine_phosphorylase_euk"/>
</dbReference>
<accession>A0A0N4ZSU0</accession>
<dbReference type="PANTHER" id="PTHR43691:SF11">
    <property type="entry name" value="FI09636P-RELATED"/>
    <property type="match status" value="1"/>
</dbReference>
<dbReference type="NCBIfam" id="TIGR01719">
    <property type="entry name" value="euk_UDPppase"/>
    <property type="match status" value="1"/>
</dbReference>
<dbReference type="WBParaSite" id="PTRK_0001157200.1">
    <property type="protein sequence ID" value="PTRK_0001157200.1"/>
    <property type="gene ID" value="PTRK_0001157200"/>
</dbReference>
<dbReference type="AlphaFoldDB" id="A0A0N4ZSU0"/>
<evidence type="ECO:0000256" key="2">
    <source>
        <dbReference type="PIRSR" id="PIRSR610059-50"/>
    </source>
</evidence>
<dbReference type="Gene3D" id="3.40.50.1580">
    <property type="entry name" value="Nucleoside phosphorylase domain"/>
    <property type="match status" value="1"/>
</dbReference>
<dbReference type="PANTHER" id="PTHR43691">
    <property type="entry name" value="URIDINE PHOSPHORYLASE"/>
    <property type="match status" value="1"/>
</dbReference>
<evidence type="ECO:0000313" key="5">
    <source>
        <dbReference type="WBParaSite" id="PTRK_0001157200.1"/>
    </source>
</evidence>
<dbReference type="InterPro" id="IPR035994">
    <property type="entry name" value="Nucleoside_phosphorylase_sf"/>
</dbReference>
<keyword evidence="4" id="KW-1185">Reference proteome</keyword>
<evidence type="ECO:0000256" key="1">
    <source>
        <dbReference type="ARBA" id="ARBA00010456"/>
    </source>
</evidence>
<feature type="binding site" evidence="2">
    <location>
        <position position="200"/>
    </location>
    <ligand>
        <name>substrate</name>
    </ligand>
</feature>
<proteinExistence type="inferred from homology"/>
<evidence type="ECO:0000259" key="3">
    <source>
        <dbReference type="Pfam" id="PF01048"/>
    </source>
</evidence>
<comment type="similarity">
    <text evidence="1">Belongs to the PNP/UDP phosphorylase family.</text>
</comment>
<reference evidence="5" key="1">
    <citation type="submission" date="2017-02" db="UniProtKB">
        <authorList>
            <consortium name="WormBaseParasite"/>
        </authorList>
    </citation>
    <scope>IDENTIFICATION</scope>
</reference>
<name>A0A0N4ZSU0_PARTI</name>
<dbReference type="GO" id="GO:0004850">
    <property type="term" value="F:uridine phosphorylase activity"/>
    <property type="evidence" value="ECO:0007669"/>
    <property type="project" value="InterPro"/>
</dbReference>
<dbReference type="InterPro" id="IPR000845">
    <property type="entry name" value="Nucleoside_phosphorylase_d"/>
</dbReference>
<feature type="binding site" evidence="2">
    <location>
        <position position="202"/>
    </location>
    <ligand>
        <name>substrate</name>
    </ligand>
</feature>
<protein>
    <submittedName>
        <fullName evidence="5">PNP_UDP_1 domain-containing protein</fullName>
    </submittedName>
</protein>
<evidence type="ECO:0000313" key="4">
    <source>
        <dbReference type="Proteomes" id="UP000038045"/>
    </source>
</evidence>